<dbReference type="PANTHER" id="PTHR37162:SF1">
    <property type="entry name" value="BED-TYPE DOMAIN-CONTAINING PROTEIN"/>
    <property type="match status" value="1"/>
</dbReference>
<protein>
    <recommendedName>
        <fullName evidence="3">DUF4371 domain-containing protein</fullName>
    </recommendedName>
</protein>
<gene>
    <name evidence="1" type="ORF">LOD99_9225</name>
</gene>
<evidence type="ECO:0008006" key="3">
    <source>
        <dbReference type="Google" id="ProtNLM"/>
    </source>
</evidence>
<keyword evidence="2" id="KW-1185">Reference proteome</keyword>
<proteinExistence type="predicted"/>
<evidence type="ECO:0000313" key="2">
    <source>
        <dbReference type="Proteomes" id="UP001165289"/>
    </source>
</evidence>
<dbReference type="AlphaFoldDB" id="A0AAV7JCZ4"/>
<evidence type="ECO:0000313" key="1">
    <source>
        <dbReference type="EMBL" id="KAI6646354.1"/>
    </source>
</evidence>
<dbReference type="EMBL" id="JAKMXF010000355">
    <property type="protein sequence ID" value="KAI6646354.1"/>
    <property type="molecule type" value="Genomic_DNA"/>
</dbReference>
<accession>A0AAV7JCZ4</accession>
<name>A0AAV7JCZ4_9METZ</name>
<sequence>MLDHPFSMAIDGGNDSGLIKMNPVTVRIFDIKTHKVEFRFYDMYTTTGRNLHSSDTIMSKLLDIFLSSQIPLINCVAISCDNASVNLGKHHSIMTSVKKLNPSVYFLGCPCHIVHNAASFAAASFCSITGFDVQEMMIDIFYGLTSVVNGETSWPSI</sequence>
<dbReference type="Proteomes" id="UP001165289">
    <property type="component" value="Unassembled WGS sequence"/>
</dbReference>
<comment type="caution">
    <text evidence="1">The sequence shown here is derived from an EMBL/GenBank/DDBJ whole genome shotgun (WGS) entry which is preliminary data.</text>
</comment>
<organism evidence="1 2">
    <name type="scientific">Oopsacas minuta</name>
    <dbReference type="NCBI Taxonomy" id="111878"/>
    <lineage>
        <taxon>Eukaryota</taxon>
        <taxon>Metazoa</taxon>
        <taxon>Porifera</taxon>
        <taxon>Hexactinellida</taxon>
        <taxon>Hexasterophora</taxon>
        <taxon>Lyssacinosida</taxon>
        <taxon>Leucopsacidae</taxon>
        <taxon>Oopsacas</taxon>
    </lineage>
</organism>
<reference evidence="1 2" key="1">
    <citation type="journal article" date="2023" name="BMC Biol.">
        <title>The compact genome of the sponge Oopsacas minuta (Hexactinellida) is lacking key metazoan core genes.</title>
        <authorList>
            <person name="Santini S."/>
            <person name="Schenkelaars Q."/>
            <person name="Jourda C."/>
            <person name="Duchesne M."/>
            <person name="Belahbib H."/>
            <person name="Rocher C."/>
            <person name="Selva M."/>
            <person name="Riesgo A."/>
            <person name="Vervoort M."/>
            <person name="Leys S.P."/>
            <person name="Kodjabachian L."/>
            <person name="Le Bivic A."/>
            <person name="Borchiellini C."/>
            <person name="Claverie J.M."/>
            <person name="Renard E."/>
        </authorList>
    </citation>
    <scope>NUCLEOTIDE SEQUENCE [LARGE SCALE GENOMIC DNA]</scope>
    <source>
        <strain evidence="1">SPO-2</strain>
    </source>
</reference>
<dbReference type="PANTHER" id="PTHR37162">
    <property type="entry name" value="HAT FAMILY DIMERISATION DOMAINCONTAINING PROTEIN-RELATED"/>
    <property type="match status" value="1"/>
</dbReference>